<feature type="transmembrane region" description="Helical" evidence="1">
    <location>
        <begin position="39"/>
        <end position="59"/>
    </location>
</feature>
<dbReference type="Proteomes" id="UP000184513">
    <property type="component" value="Unassembled WGS sequence"/>
</dbReference>
<protein>
    <submittedName>
        <fullName evidence="2">Uncharacterized protein</fullName>
    </submittedName>
</protein>
<name>A0A1M7P6F1_9BACT</name>
<keyword evidence="1" id="KW-0472">Membrane</keyword>
<dbReference type="OrthoDB" id="9786534at2"/>
<dbReference type="STRING" id="388280.SAMN04488057_10761"/>
<feature type="transmembrane region" description="Helical" evidence="1">
    <location>
        <begin position="104"/>
        <end position="122"/>
    </location>
</feature>
<dbReference type="RefSeq" id="WP_073094981.1">
    <property type="nucleotide sequence ID" value="NZ_FRCY01000007.1"/>
</dbReference>
<accession>A0A1M7P6F1</accession>
<keyword evidence="1" id="KW-0812">Transmembrane</keyword>
<dbReference type="InterPro" id="IPR036259">
    <property type="entry name" value="MFS_trans_sf"/>
</dbReference>
<feature type="transmembrane region" description="Helical" evidence="1">
    <location>
        <begin position="66"/>
        <end position="84"/>
    </location>
</feature>
<organism evidence="2 3">
    <name type="scientific">Cyclobacterium lianum</name>
    <dbReference type="NCBI Taxonomy" id="388280"/>
    <lineage>
        <taxon>Bacteria</taxon>
        <taxon>Pseudomonadati</taxon>
        <taxon>Bacteroidota</taxon>
        <taxon>Cytophagia</taxon>
        <taxon>Cytophagales</taxon>
        <taxon>Cyclobacteriaceae</taxon>
        <taxon>Cyclobacterium</taxon>
    </lineage>
</organism>
<gene>
    <name evidence="2" type="ORF">SAMN04488057_10761</name>
</gene>
<sequence length="128" mass="14985">MKLTFLLLVLVHGLIHSLGMIRAFDWMQLKEFTAEVSRGMGLLWLTASLLFLLFGLFYYWGWRHSLYIGVAAVLLSQILILLYWKDARFGTCHPDNKGSSEPKSLQILRFAGFFIFYVSVRFRQFQQK</sequence>
<dbReference type="EMBL" id="FRCY01000007">
    <property type="protein sequence ID" value="SHN12149.1"/>
    <property type="molecule type" value="Genomic_DNA"/>
</dbReference>
<keyword evidence="3" id="KW-1185">Reference proteome</keyword>
<evidence type="ECO:0000313" key="2">
    <source>
        <dbReference type="EMBL" id="SHN12149.1"/>
    </source>
</evidence>
<reference evidence="2 3" key="1">
    <citation type="submission" date="2016-11" db="EMBL/GenBank/DDBJ databases">
        <authorList>
            <person name="Jaros S."/>
            <person name="Januszkiewicz K."/>
            <person name="Wedrychowicz H."/>
        </authorList>
    </citation>
    <scope>NUCLEOTIDE SEQUENCE [LARGE SCALE GENOMIC DNA]</scope>
    <source>
        <strain evidence="2 3">CGMCC 1.6102</strain>
    </source>
</reference>
<dbReference type="AlphaFoldDB" id="A0A1M7P6F1"/>
<proteinExistence type="predicted"/>
<dbReference type="SUPFAM" id="SSF103473">
    <property type="entry name" value="MFS general substrate transporter"/>
    <property type="match status" value="1"/>
</dbReference>
<evidence type="ECO:0000256" key="1">
    <source>
        <dbReference type="SAM" id="Phobius"/>
    </source>
</evidence>
<keyword evidence="1" id="KW-1133">Transmembrane helix</keyword>
<evidence type="ECO:0000313" key="3">
    <source>
        <dbReference type="Proteomes" id="UP000184513"/>
    </source>
</evidence>